<evidence type="ECO:0000256" key="11">
    <source>
        <dbReference type="RuleBase" id="RU362091"/>
    </source>
</evidence>
<dbReference type="InterPro" id="IPR051163">
    <property type="entry name" value="Sodium:Solute_Symporter_SSF"/>
</dbReference>
<reference evidence="13 14" key="1">
    <citation type="submission" date="2021-04" db="EMBL/GenBank/DDBJ databases">
        <title>Mariniflexile gromovii gen. nov., sp. nov., a gliding bacterium isolated from the sea urchin Strongylocentrotus intermedius.</title>
        <authorList>
            <person name="Ko S."/>
            <person name="Le V."/>
            <person name="Ahn C.-Y."/>
            <person name="Oh H.-M."/>
        </authorList>
    </citation>
    <scope>NUCLEOTIDE SEQUENCE [LARGE SCALE GENOMIC DNA]</scope>
    <source>
        <strain evidence="13 14">KCTC 12570</strain>
    </source>
</reference>
<evidence type="ECO:0000313" key="13">
    <source>
        <dbReference type="EMBL" id="MBP0905142.1"/>
    </source>
</evidence>
<keyword evidence="3" id="KW-0813">Transport</keyword>
<evidence type="ECO:0000313" key="14">
    <source>
        <dbReference type="Proteomes" id="UP000670776"/>
    </source>
</evidence>
<evidence type="ECO:0000256" key="9">
    <source>
        <dbReference type="ARBA" id="ARBA00023136"/>
    </source>
</evidence>
<sequence>MQPIHVLILIIIYFGILMFVSYLTGKEDNNDSFFKGNKSSPWFLVAFGMIGASLSGVTFISVPGDVGSNMFGYMQVVFGYLLGYMVIAFVLMPVYYRLNVTSIYEYLGDRFGIVSHKTGAAFFFISRVLGSAFRLFLVASVLHEFVFKHWNFPFPITVVISVALILAYTFKGGIKTVVWTDTIQTLLMLIALVVTIVLIYQQMGWGLGDFIGSEAIKEYDKIFFFDDILAKNHFLKQFIGGMFIAICMTGLDQDMMQKNLTCRSLKDAQKNMVTFSIVLVFVNFIFLLLGALLFVYANTKGIEVPVVDGAVKTDLLYPEIALNSDLGLSVAIFFMLGLIAAAYSSADSALTALTTSFCIDFLNIEKRELSTQKNTRKKVHIGMSVLMILVIICFYYVLNQNVISGILTVAGYTYGPLLGLFAFGILTKFKINDKLVPYVAIASVGICYIIAKIPSEYLGDYKFGYELLVVNGILTFLGLILVRRK</sequence>
<feature type="transmembrane region" description="Helical" evidence="12">
    <location>
        <begin position="119"/>
        <end position="140"/>
    </location>
</feature>
<comment type="caution">
    <text evidence="13">The sequence shown here is derived from an EMBL/GenBank/DDBJ whole genome shotgun (WGS) entry which is preliminary data.</text>
</comment>
<feature type="transmembrane region" description="Helical" evidence="12">
    <location>
        <begin position="326"/>
        <end position="359"/>
    </location>
</feature>
<dbReference type="RefSeq" id="WP_209656030.1">
    <property type="nucleotide sequence ID" value="NZ_JAGJCB010000017.1"/>
</dbReference>
<protein>
    <submittedName>
        <fullName evidence="13">Sodium:solute symporter</fullName>
    </submittedName>
</protein>
<proteinExistence type="inferred from homology"/>
<comment type="subcellular location">
    <subcellularLocation>
        <location evidence="1">Cell membrane</location>
        <topology evidence="1">Multi-pass membrane protein</topology>
    </subcellularLocation>
</comment>
<feature type="transmembrane region" description="Helical" evidence="12">
    <location>
        <begin position="234"/>
        <end position="251"/>
    </location>
</feature>
<name>A0ABS4BYN5_9FLAO</name>
<dbReference type="PROSITE" id="PS50283">
    <property type="entry name" value="NA_SOLUT_SYMP_3"/>
    <property type="match status" value="1"/>
</dbReference>
<evidence type="ECO:0000256" key="2">
    <source>
        <dbReference type="ARBA" id="ARBA00006434"/>
    </source>
</evidence>
<evidence type="ECO:0000256" key="10">
    <source>
        <dbReference type="ARBA" id="ARBA00023201"/>
    </source>
</evidence>
<keyword evidence="5 12" id="KW-0812">Transmembrane</keyword>
<feature type="transmembrane region" description="Helical" evidence="12">
    <location>
        <begin position="182"/>
        <end position="200"/>
    </location>
</feature>
<dbReference type="Pfam" id="PF00474">
    <property type="entry name" value="SSF"/>
    <property type="match status" value="1"/>
</dbReference>
<feature type="transmembrane region" description="Helical" evidence="12">
    <location>
        <begin position="379"/>
        <end position="397"/>
    </location>
</feature>
<feature type="transmembrane region" description="Helical" evidence="12">
    <location>
        <begin position="43"/>
        <end position="62"/>
    </location>
</feature>
<organism evidence="13 14">
    <name type="scientific">Mariniflexile gromovii</name>
    <dbReference type="NCBI Taxonomy" id="362523"/>
    <lineage>
        <taxon>Bacteria</taxon>
        <taxon>Pseudomonadati</taxon>
        <taxon>Bacteroidota</taxon>
        <taxon>Flavobacteriia</taxon>
        <taxon>Flavobacteriales</taxon>
        <taxon>Flavobacteriaceae</taxon>
        <taxon>Mariniflexile</taxon>
    </lineage>
</organism>
<keyword evidence="9 12" id="KW-0472">Membrane</keyword>
<dbReference type="InterPro" id="IPR001734">
    <property type="entry name" value="Na/solute_symporter"/>
</dbReference>
<gene>
    <name evidence="13" type="ORF">J8H85_15020</name>
</gene>
<evidence type="ECO:0000256" key="12">
    <source>
        <dbReference type="SAM" id="Phobius"/>
    </source>
</evidence>
<feature type="transmembrane region" description="Helical" evidence="12">
    <location>
        <begin position="272"/>
        <end position="297"/>
    </location>
</feature>
<feature type="transmembrane region" description="Helical" evidence="12">
    <location>
        <begin position="77"/>
        <end position="98"/>
    </location>
</feature>
<keyword evidence="6 12" id="KW-1133">Transmembrane helix</keyword>
<evidence type="ECO:0000256" key="6">
    <source>
        <dbReference type="ARBA" id="ARBA00022989"/>
    </source>
</evidence>
<dbReference type="CDD" id="cd10326">
    <property type="entry name" value="SLC5sbd_NIS-like"/>
    <property type="match status" value="1"/>
</dbReference>
<keyword evidence="4" id="KW-1003">Cell membrane</keyword>
<dbReference type="EMBL" id="JAGJCB010000017">
    <property type="protein sequence ID" value="MBP0905142.1"/>
    <property type="molecule type" value="Genomic_DNA"/>
</dbReference>
<dbReference type="Gene3D" id="1.20.1730.10">
    <property type="entry name" value="Sodium/glucose cotransporter"/>
    <property type="match status" value="1"/>
</dbReference>
<dbReference type="InterPro" id="IPR038377">
    <property type="entry name" value="Na/Glc_symporter_sf"/>
</dbReference>
<evidence type="ECO:0000256" key="7">
    <source>
        <dbReference type="ARBA" id="ARBA00023053"/>
    </source>
</evidence>
<keyword evidence="7" id="KW-0915">Sodium</keyword>
<evidence type="ECO:0000256" key="1">
    <source>
        <dbReference type="ARBA" id="ARBA00004651"/>
    </source>
</evidence>
<accession>A0ABS4BYN5</accession>
<keyword evidence="8" id="KW-0406">Ion transport</keyword>
<keyword evidence="10" id="KW-0739">Sodium transport</keyword>
<feature type="transmembrane region" description="Helical" evidence="12">
    <location>
        <begin position="403"/>
        <end position="423"/>
    </location>
</feature>
<evidence type="ECO:0000256" key="4">
    <source>
        <dbReference type="ARBA" id="ARBA00022475"/>
    </source>
</evidence>
<feature type="transmembrane region" description="Helical" evidence="12">
    <location>
        <begin position="463"/>
        <end position="482"/>
    </location>
</feature>
<feature type="transmembrane region" description="Helical" evidence="12">
    <location>
        <begin position="6"/>
        <end position="23"/>
    </location>
</feature>
<dbReference type="Proteomes" id="UP000670776">
    <property type="component" value="Unassembled WGS sequence"/>
</dbReference>
<feature type="transmembrane region" description="Helical" evidence="12">
    <location>
        <begin position="152"/>
        <end position="170"/>
    </location>
</feature>
<dbReference type="PANTHER" id="PTHR42985:SF47">
    <property type="entry name" value="INTEGRAL MEMBRANE TRANSPORT PROTEIN"/>
    <property type="match status" value="1"/>
</dbReference>
<evidence type="ECO:0000256" key="5">
    <source>
        <dbReference type="ARBA" id="ARBA00022692"/>
    </source>
</evidence>
<dbReference type="PANTHER" id="PTHR42985">
    <property type="entry name" value="SODIUM-COUPLED MONOCARBOXYLATE TRANSPORTER"/>
    <property type="match status" value="1"/>
</dbReference>
<evidence type="ECO:0000256" key="8">
    <source>
        <dbReference type="ARBA" id="ARBA00023065"/>
    </source>
</evidence>
<keyword evidence="14" id="KW-1185">Reference proteome</keyword>
<comment type="similarity">
    <text evidence="2 11">Belongs to the sodium:solute symporter (SSF) (TC 2.A.21) family.</text>
</comment>
<evidence type="ECO:0000256" key="3">
    <source>
        <dbReference type="ARBA" id="ARBA00022448"/>
    </source>
</evidence>
<feature type="transmembrane region" description="Helical" evidence="12">
    <location>
        <begin position="435"/>
        <end position="451"/>
    </location>
</feature>